<sequence length="179" mass="20959">MTSSKLHATMRFPDLVLIVQLHIADYFLSLNPGNDKFERNKWLRELWEYKFNCEFGLPHGSTLNRCENQRQTRENFNPDDKVQFVIEAVFAIAHGLQAMKQAVCPNDTIETSWISRHSKMPHICSAMNLIDGEEFYRKYLLHLELNDEKMLWLDGDVPISQCSMPCPLGYRKQLIKVVR</sequence>
<keyword evidence="2" id="KW-1185">Reference proteome</keyword>
<protein>
    <submittedName>
        <fullName evidence="3">Uncharacterized protein</fullName>
    </submittedName>
</protein>
<dbReference type="AlphaFoldDB" id="A0A914RV76"/>
<organism evidence="2 3">
    <name type="scientific">Parascaris equorum</name>
    <name type="common">Equine roundworm</name>
    <dbReference type="NCBI Taxonomy" id="6256"/>
    <lineage>
        <taxon>Eukaryota</taxon>
        <taxon>Metazoa</taxon>
        <taxon>Ecdysozoa</taxon>
        <taxon>Nematoda</taxon>
        <taxon>Chromadorea</taxon>
        <taxon>Rhabditida</taxon>
        <taxon>Spirurina</taxon>
        <taxon>Ascaridomorpha</taxon>
        <taxon>Ascaridoidea</taxon>
        <taxon>Ascarididae</taxon>
        <taxon>Parascaris</taxon>
    </lineage>
</organism>
<proteinExistence type="predicted"/>
<keyword evidence="1" id="KW-0325">Glycoprotein</keyword>
<evidence type="ECO:0000313" key="2">
    <source>
        <dbReference type="Proteomes" id="UP000887564"/>
    </source>
</evidence>
<dbReference type="InterPro" id="IPR050726">
    <property type="entry name" value="mGluR"/>
</dbReference>
<dbReference type="InterPro" id="IPR028082">
    <property type="entry name" value="Peripla_BP_I"/>
</dbReference>
<evidence type="ECO:0000256" key="1">
    <source>
        <dbReference type="ARBA" id="ARBA00023180"/>
    </source>
</evidence>
<dbReference type="WBParaSite" id="PEQ_0001039501-mRNA-1">
    <property type="protein sequence ID" value="PEQ_0001039501-mRNA-1"/>
    <property type="gene ID" value="PEQ_0001039501"/>
</dbReference>
<dbReference type="SUPFAM" id="SSF53822">
    <property type="entry name" value="Periplasmic binding protein-like I"/>
    <property type="match status" value="1"/>
</dbReference>
<evidence type="ECO:0000313" key="3">
    <source>
        <dbReference type="WBParaSite" id="PEQ_0001039501-mRNA-1"/>
    </source>
</evidence>
<dbReference type="PANTHER" id="PTHR24060">
    <property type="entry name" value="METABOTROPIC GLUTAMATE RECEPTOR"/>
    <property type="match status" value="1"/>
</dbReference>
<dbReference type="Proteomes" id="UP000887564">
    <property type="component" value="Unplaced"/>
</dbReference>
<name>A0A914RV76_PAREQ</name>
<dbReference type="Gene3D" id="3.40.50.2300">
    <property type="match status" value="1"/>
</dbReference>
<accession>A0A914RV76</accession>
<reference evidence="3" key="1">
    <citation type="submission" date="2022-11" db="UniProtKB">
        <authorList>
            <consortium name="WormBaseParasite"/>
        </authorList>
    </citation>
    <scope>IDENTIFICATION</scope>
</reference>